<dbReference type="RefSeq" id="WP_092351850.1">
    <property type="nucleotide sequence ID" value="NZ_BLMI01000170.1"/>
</dbReference>
<proteinExistence type="predicted"/>
<reference evidence="2 5" key="3">
    <citation type="journal article" date="2020" name="Microbiome">
        <title>Single-cell genomics of uncultured bacteria reveals dietary fiber responders in the mouse gut microbiota.</title>
        <authorList>
            <person name="Chijiiwa R."/>
            <person name="Hosokawa M."/>
            <person name="Kogawa M."/>
            <person name="Nishikawa Y."/>
            <person name="Ide K."/>
            <person name="Sakanashi C."/>
            <person name="Takahashi K."/>
            <person name="Takeyama H."/>
        </authorList>
    </citation>
    <scope>NUCLEOTIDE SEQUENCE [LARGE SCALE GENOMIC DNA]</scope>
    <source>
        <strain evidence="2">IMSAGC_017</strain>
    </source>
</reference>
<evidence type="ECO:0000313" key="3">
    <source>
        <dbReference type="EMBL" id="SET14108.1"/>
    </source>
</evidence>
<dbReference type="EMBL" id="FOIN01000002">
    <property type="protein sequence ID" value="SET14108.1"/>
    <property type="molecule type" value="Genomic_DNA"/>
</dbReference>
<reference evidence="4" key="2">
    <citation type="submission" date="2016-10" db="EMBL/GenBank/DDBJ databases">
        <authorList>
            <person name="Varghese N."/>
            <person name="Submissions S."/>
        </authorList>
    </citation>
    <scope>NUCLEOTIDE SEQUENCE [LARGE SCALE GENOMIC DNA]</scope>
    <source>
        <strain evidence="4">DSM 1551</strain>
    </source>
</reference>
<keyword evidence="4" id="KW-1185">Reference proteome</keyword>
<dbReference type="OrthoDB" id="1642705at2"/>
<evidence type="ECO:0000313" key="2">
    <source>
        <dbReference type="EMBL" id="GFI41332.1"/>
    </source>
</evidence>
<dbReference type="Proteomes" id="UP000198558">
    <property type="component" value="Unassembled WGS sequence"/>
</dbReference>
<organism evidence="3 4">
    <name type="scientific">Thomasclavelia cocleata</name>
    <dbReference type="NCBI Taxonomy" id="69824"/>
    <lineage>
        <taxon>Bacteria</taxon>
        <taxon>Bacillati</taxon>
        <taxon>Bacillota</taxon>
        <taxon>Erysipelotrichia</taxon>
        <taxon>Erysipelotrichales</taxon>
        <taxon>Coprobacillaceae</taxon>
        <taxon>Thomasclavelia</taxon>
    </lineage>
</organism>
<gene>
    <name evidence="2" type="primary">cwlJ</name>
    <name evidence="2" type="ORF">IMSAGC017_01375</name>
    <name evidence="3" type="ORF">SAMN04489758_10266</name>
</gene>
<dbReference type="InterPro" id="IPR042047">
    <property type="entry name" value="SleB_dom1"/>
</dbReference>
<dbReference type="Proteomes" id="UP000490821">
    <property type="component" value="Unassembled WGS sequence"/>
</dbReference>
<sequence>MSPRIAYNDKEVDLLARLIRSEALGEGQEGMLLVGNVAVNRVAATCDVFRNVTTITDAIYQRNAFAGVNTPLFNGPINALERELALRTINGYRNAPATYALWFKNPGRNVVCPEVFYGYLAGRFGNHCFYDPGEDLNCQF</sequence>
<dbReference type="InterPro" id="IPR011105">
    <property type="entry name" value="Cell_wall_hydrolase_SleB"/>
</dbReference>
<accession>A0A1I0C3S1</accession>
<feature type="domain" description="Cell wall hydrolase SleB" evidence="1">
    <location>
        <begin position="25"/>
        <end position="130"/>
    </location>
</feature>
<name>A0A1I0C3S1_9FIRM</name>
<evidence type="ECO:0000259" key="1">
    <source>
        <dbReference type="Pfam" id="PF07486"/>
    </source>
</evidence>
<dbReference type="AlphaFoldDB" id="A0A1I0C3S1"/>
<evidence type="ECO:0000313" key="5">
    <source>
        <dbReference type="Proteomes" id="UP000490821"/>
    </source>
</evidence>
<dbReference type="GO" id="GO:0016787">
    <property type="term" value="F:hydrolase activity"/>
    <property type="evidence" value="ECO:0007669"/>
    <property type="project" value="UniProtKB-KW"/>
</dbReference>
<protein>
    <submittedName>
        <fullName evidence="2">Cell wall hydrolase CwlJ</fullName>
    </submittedName>
    <submittedName>
        <fullName evidence="3">N-acetylmuramoyl-L-alanine amidase</fullName>
    </submittedName>
</protein>
<keyword evidence="2" id="KW-0378">Hydrolase</keyword>
<reference evidence="3" key="1">
    <citation type="submission" date="2016-10" db="EMBL/GenBank/DDBJ databases">
        <authorList>
            <person name="de Groot N.N."/>
        </authorList>
    </citation>
    <scope>NUCLEOTIDE SEQUENCE [LARGE SCALE GENOMIC DNA]</scope>
    <source>
        <strain evidence="3">DSM 1551</strain>
    </source>
</reference>
<dbReference type="GeneID" id="78287372"/>
<dbReference type="EMBL" id="BLMI01000170">
    <property type="protein sequence ID" value="GFI41332.1"/>
    <property type="molecule type" value="Genomic_DNA"/>
</dbReference>
<dbReference type="Pfam" id="PF07486">
    <property type="entry name" value="Hydrolase_2"/>
    <property type="match status" value="1"/>
</dbReference>
<dbReference type="Gene3D" id="1.10.10.2520">
    <property type="entry name" value="Cell wall hydrolase SleB, domain 1"/>
    <property type="match status" value="1"/>
</dbReference>
<evidence type="ECO:0000313" key="4">
    <source>
        <dbReference type="Proteomes" id="UP000198558"/>
    </source>
</evidence>